<reference evidence="1 2" key="1">
    <citation type="submission" date="2020-08" db="EMBL/GenBank/DDBJ databases">
        <title>Genomic Encyclopedia of Type Strains, Phase IV (KMG-IV): sequencing the most valuable type-strain genomes for metagenomic binning, comparative biology and taxonomic classification.</title>
        <authorList>
            <person name="Goeker M."/>
        </authorList>
    </citation>
    <scope>NUCLEOTIDE SEQUENCE [LARGE SCALE GENOMIC DNA]</scope>
    <source>
        <strain evidence="1 2">DSM 28101</strain>
    </source>
</reference>
<dbReference type="AlphaFoldDB" id="A0A7W6KFI8"/>
<dbReference type="Proteomes" id="UP000530571">
    <property type="component" value="Unassembled WGS sequence"/>
</dbReference>
<accession>A0A7W6KFI8</accession>
<dbReference type="EMBL" id="JACIDZ010000001">
    <property type="protein sequence ID" value="MBB4120163.1"/>
    <property type="molecule type" value="Genomic_DNA"/>
</dbReference>
<comment type="caution">
    <text evidence="1">The sequence shown here is derived from an EMBL/GenBank/DDBJ whole genome shotgun (WGS) entry which is preliminary data.</text>
</comment>
<keyword evidence="2" id="KW-1185">Reference proteome</keyword>
<evidence type="ECO:0000313" key="1">
    <source>
        <dbReference type="EMBL" id="MBB4120163.1"/>
    </source>
</evidence>
<organism evidence="1 2">
    <name type="scientific">Martelella radicis</name>
    <dbReference type="NCBI Taxonomy" id="1397476"/>
    <lineage>
        <taxon>Bacteria</taxon>
        <taxon>Pseudomonadati</taxon>
        <taxon>Pseudomonadota</taxon>
        <taxon>Alphaproteobacteria</taxon>
        <taxon>Hyphomicrobiales</taxon>
        <taxon>Aurantimonadaceae</taxon>
        <taxon>Martelella</taxon>
    </lineage>
</organism>
<proteinExistence type="predicted"/>
<sequence>MPGQAFDDADGKALVDVLQRRGELHQVEAGAGGLADAEIPGRRLAAEGEALEVEGAGGAFEIGPRPSSGTAR</sequence>
<protein>
    <submittedName>
        <fullName evidence="1">Uncharacterized protein</fullName>
    </submittedName>
</protein>
<gene>
    <name evidence="1" type="ORF">GGR30_000058</name>
</gene>
<name>A0A7W6KFI8_9HYPH</name>
<dbReference type="RefSeq" id="WP_183480973.1">
    <property type="nucleotide sequence ID" value="NZ_JACIDZ010000001.1"/>
</dbReference>
<evidence type="ECO:0000313" key="2">
    <source>
        <dbReference type="Proteomes" id="UP000530571"/>
    </source>
</evidence>